<sequence length="192" mass="19881">MATKSTDSGSAADTKTAAVAGADGVARALSGESKIKSYVIASTAAAIVPVPLFDIAAVTAIQLRMIQKLSQLYGTPFSESAVRNVITALAGGVLGYGVGAAVAISMTKAIPGIGWMLGMVSMPVIAGGSTYAIGRAYLKHFEEGGSVFDFDVESMRSYYDEQFEKGKKLAAKVKAEARKRSAEADFEEAPAA</sequence>
<evidence type="ECO:0000256" key="1">
    <source>
        <dbReference type="ARBA" id="ARBA00004141"/>
    </source>
</evidence>
<evidence type="ECO:0000256" key="4">
    <source>
        <dbReference type="ARBA" id="ARBA00023136"/>
    </source>
</evidence>
<keyword evidence="4 5" id="KW-0472">Membrane</keyword>
<dbReference type="OrthoDB" id="980719at2"/>
<evidence type="ECO:0000256" key="2">
    <source>
        <dbReference type="ARBA" id="ARBA00022692"/>
    </source>
</evidence>
<dbReference type="Proteomes" id="UP000277424">
    <property type="component" value="Unassembled WGS sequence"/>
</dbReference>
<feature type="transmembrane region" description="Helical" evidence="5">
    <location>
        <begin position="112"/>
        <end position="133"/>
    </location>
</feature>
<accession>A0A420WGG9</accession>
<dbReference type="AlphaFoldDB" id="A0A420WGG9"/>
<dbReference type="Pfam" id="PF05128">
    <property type="entry name" value="DUF697"/>
    <property type="match status" value="1"/>
</dbReference>
<name>A0A420WGG9_9PROT</name>
<organism evidence="6 7">
    <name type="scientific">Oceanibaculum indicum</name>
    <dbReference type="NCBI Taxonomy" id="526216"/>
    <lineage>
        <taxon>Bacteria</taxon>
        <taxon>Pseudomonadati</taxon>
        <taxon>Pseudomonadota</taxon>
        <taxon>Alphaproteobacteria</taxon>
        <taxon>Rhodospirillales</taxon>
        <taxon>Oceanibaculaceae</taxon>
        <taxon>Oceanibaculum</taxon>
    </lineage>
</organism>
<protein>
    <submittedName>
        <fullName evidence="6">Uncharacterized protein (DUF697 family)</fullName>
    </submittedName>
</protein>
<dbReference type="GO" id="GO:0016020">
    <property type="term" value="C:membrane"/>
    <property type="evidence" value="ECO:0007669"/>
    <property type="project" value="UniProtKB-SubCell"/>
</dbReference>
<evidence type="ECO:0000313" key="6">
    <source>
        <dbReference type="EMBL" id="RKQ70077.1"/>
    </source>
</evidence>
<reference evidence="6 7" key="1">
    <citation type="submission" date="2018-10" db="EMBL/GenBank/DDBJ databases">
        <title>Comparative analysis of microorganisms from saline springs in Andes Mountain Range, Colombia.</title>
        <authorList>
            <person name="Rubin E."/>
        </authorList>
    </citation>
    <scope>NUCLEOTIDE SEQUENCE [LARGE SCALE GENOMIC DNA]</scope>
    <source>
        <strain evidence="6 7">USBA 36</strain>
    </source>
</reference>
<keyword evidence="2 5" id="KW-0812">Transmembrane</keyword>
<keyword evidence="3 5" id="KW-1133">Transmembrane helix</keyword>
<feature type="transmembrane region" description="Helical" evidence="5">
    <location>
        <begin position="38"/>
        <end position="63"/>
    </location>
</feature>
<dbReference type="EMBL" id="RBIG01000002">
    <property type="protein sequence ID" value="RKQ70077.1"/>
    <property type="molecule type" value="Genomic_DNA"/>
</dbReference>
<gene>
    <name evidence="6" type="ORF">BCL74_2013</name>
</gene>
<feature type="transmembrane region" description="Helical" evidence="5">
    <location>
        <begin position="84"/>
        <end position="106"/>
    </location>
</feature>
<evidence type="ECO:0000256" key="3">
    <source>
        <dbReference type="ARBA" id="ARBA00022989"/>
    </source>
</evidence>
<dbReference type="RefSeq" id="WP_121219634.1">
    <property type="nucleotide sequence ID" value="NZ_RBIG01000002.1"/>
</dbReference>
<comment type="subcellular location">
    <subcellularLocation>
        <location evidence="1">Membrane</location>
        <topology evidence="1">Multi-pass membrane protein</topology>
    </subcellularLocation>
</comment>
<evidence type="ECO:0000313" key="7">
    <source>
        <dbReference type="Proteomes" id="UP000277424"/>
    </source>
</evidence>
<comment type="caution">
    <text evidence="6">The sequence shown here is derived from an EMBL/GenBank/DDBJ whole genome shotgun (WGS) entry which is preliminary data.</text>
</comment>
<evidence type="ECO:0000256" key="5">
    <source>
        <dbReference type="SAM" id="Phobius"/>
    </source>
</evidence>
<proteinExistence type="predicted"/>
<dbReference type="InterPro" id="IPR021147">
    <property type="entry name" value="DUF697"/>
</dbReference>